<evidence type="ECO:0008006" key="4">
    <source>
        <dbReference type="Google" id="ProtNLM"/>
    </source>
</evidence>
<name>A0A804JJ22_MUSAM</name>
<dbReference type="EnsemblPlants" id="Ma06_t22110.1">
    <property type="protein sequence ID" value="Ma06_p22110.1"/>
    <property type="gene ID" value="Ma06_g22110"/>
</dbReference>
<protein>
    <recommendedName>
        <fullName evidence="4">Polyprotein</fullName>
    </recommendedName>
</protein>
<evidence type="ECO:0000313" key="3">
    <source>
        <dbReference type="Proteomes" id="UP000012960"/>
    </source>
</evidence>
<reference evidence="2" key="1">
    <citation type="submission" date="2021-05" db="UniProtKB">
        <authorList>
            <consortium name="EnsemblPlants"/>
        </authorList>
    </citation>
    <scope>IDENTIFICATION</scope>
    <source>
        <strain evidence="2">subsp. malaccensis</strain>
    </source>
</reference>
<dbReference type="Proteomes" id="UP000012960">
    <property type="component" value="Unplaced"/>
</dbReference>
<dbReference type="InParanoid" id="A0A804JJ22"/>
<feature type="coiled-coil region" evidence="1">
    <location>
        <begin position="263"/>
        <end position="297"/>
    </location>
</feature>
<keyword evidence="1" id="KW-0175">Coiled coil</keyword>
<organism evidence="2 3">
    <name type="scientific">Musa acuminata subsp. malaccensis</name>
    <name type="common">Wild banana</name>
    <name type="synonym">Musa malaccensis</name>
    <dbReference type="NCBI Taxonomy" id="214687"/>
    <lineage>
        <taxon>Eukaryota</taxon>
        <taxon>Viridiplantae</taxon>
        <taxon>Streptophyta</taxon>
        <taxon>Embryophyta</taxon>
        <taxon>Tracheophyta</taxon>
        <taxon>Spermatophyta</taxon>
        <taxon>Magnoliopsida</taxon>
        <taxon>Liliopsida</taxon>
        <taxon>Zingiberales</taxon>
        <taxon>Musaceae</taxon>
        <taxon>Musa</taxon>
    </lineage>
</organism>
<accession>A0A804JJ22</accession>
<dbReference type="Gramene" id="Ma06_t22110.1">
    <property type="protein sequence ID" value="Ma06_p22110.1"/>
    <property type="gene ID" value="Ma06_g22110"/>
</dbReference>
<proteinExistence type="predicted"/>
<dbReference type="AlphaFoldDB" id="A0A804JJ22"/>
<evidence type="ECO:0000313" key="2">
    <source>
        <dbReference type="EnsemblPlants" id="Ma06_p22110.1"/>
    </source>
</evidence>
<sequence length="518" mass="59781">MRERAAIAPAEVLYHSRRDDVHHRVYTHRSEEAMLVTNNQEDRAFIQEQSFDQLIRSGMRYIHLGILQTRIQTLHRQEEGTLALLVFRDNRWADDRSIIATMEVDLTRGSQLVYVVPDTMMTVGDFYRNIQLSILTRGYDTWQNGEANLLITRGLVGRLSNTPNVAFAYEISGVVDYLTSHGVRALPGRRYSTAEIRGRDWMIRPTQVPIPMQPAELRSRNLIDGRISISFENYKAASTSSRIQYNNADDETFSDEEEIRSHTIVVNIQLEDSENEAEELQENLNFYFRDVHSTEEDKELPYPRRHQKELIAAGLEEELIMEYPQLARLSQQVYSSSAVSNYRPPTDSTMGPVNYPPVVNIESTSQRPEYEGYSRQPRFKAKNFSEAWNLPSAFQQQGAMFIIPSQLGMFDEVFMRWESVTKNLVSLQGFTDPLAKMEFIENLLGEAEKLAWIQWRMAYPEEYQLLMANADGTGGTQNILSQLRTIFILEDPFQGSTTAQEEAYRDLERKAISRTRII</sequence>
<keyword evidence="3" id="KW-1185">Reference proteome</keyword>
<evidence type="ECO:0000256" key="1">
    <source>
        <dbReference type="SAM" id="Coils"/>
    </source>
</evidence>